<sequence length="58" mass="6745">MFISGSLNVDSKDKDKAQQQYQEQGIIYRIKNSLSDFSKSIQKKGWQHNNGIKGIRTW</sequence>
<organism evidence="1 2">
    <name type="scientific">Bacillus safensis</name>
    <dbReference type="NCBI Taxonomy" id="561879"/>
    <lineage>
        <taxon>Bacteria</taxon>
        <taxon>Bacillati</taxon>
        <taxon>Bacillota</taxon>
        <taxon>Bacilli</taxon>
        <taxon>Bacillales</taxon>
        <taxon>Bacillaceae</taxon>
        <taxon>Bacillus</taxon>
    </lineage>
</organism>
<accession>A0A5S9MI22</accession>
<dbReference type="Proteomes" id="UP000464658">
    <property type="component" value="Chromosome"/>
</dbReference>
<proteinExistence type="predicted"/>
<gene>
    <name evidence="1" type="ORF">BsIDN1_62190</name>
</gene>
<evidence type="ECO:0000313" key="2">
    <source>
        <dbReference type="Proteomes" id="UP000464658"/>
    </source>
</evidence>
<evidence type="ECO:0000313" key="1">
    <source>
        <dbReference type="EMBL" id="BBP92601.1"/>
    </source>
</evidence>
<name>A0A5S9MI22_BACIA</name>
<dbReference type="EMBL" id="AP021906">
    <property type="protein sequence ID" value="BBP92601.1"/>
    <property type="molecule type" value="Genomic_DNA"/>
</dbReference>
<dbReference type="AlphaFoldDB" id="A0A5S9MI22"/>
<protein>
    <submittedName>
        <fullName evidence="1">Uncharacterized protein</fullName>
    </submittedName>
</protein>
<reference evidence="1 2" key="1">
    <citation type="submission" date="2019-12" db="EMBL/GenBank/DDBJ databases">
        <title>Full genome sequence of a Bacillus safensis strain isolated from commercially available natto in Indonesia.</title>
        <authorList>
            <person name="Yoshida M."/>
            <person name="Uomi M."/>
            <person name="Waturangi D."/>
            <person name="Ekaputri J.J."/>
            <person name="Setiamarga D.H.E."/>
        </authorList>
    </citation>
    <scope>NUCLEOTIDE SEQUENCE [LARGE SCALE GENOMIC DNA]</scope>
    <source>
        <strain evidence="1 2">IDN1</strain>
    </source>
</reference>